<comment type="caution">
    <text evidence="2">The sequence shown here is derived from an EMBL/GenBank/DDBJ whole genome shotgun (WGS) entry which is preliminary data.</text>
</comment>
<proteinExistence type="predicted"/>
<feature type="region of interest" description="Disordered" evidence="1">
    <location>
        <begin position="57"/>
        <end position="94"/>
    </location>
</feature>
<protein>
    <submittedName>
        <fullName evidence="2">Uncharacterized protein</fullName>
    </submittedName>
</protein>
<evidence type="ECO:0000313" key="2">
    <source>
        <dbReference type="EMBL" id="KAG5579767.1"/>
    </source>
</evidence>
<name>A0A9J5WWN9_SOLCO</name>
<accession>A0A9J5WWN9</accession>
<feature type="compositionally biased region" description="Basic residues" evidence="1">
    <location>
        <begin position="65"/>
        <end position="74"/>
    </location>
</feature>
<keyword evidence="3" id="KW-1185">Reference proteome</keyword>
<feature type="region of interest" description="Disordered" evidence="1">
    <location>
        <begin position="19"/>
        <end position="43"/>
    </location>
</feature>
<sequence length="199" mass="22267">MGSAMEANAGQTERIWKKRQKGLLAAQPTSTPMLVEDSETQSEDITRYVAKCKRDAEEEWVKSKGTQKRARKSPVKREGGNNEGGESRENGAPKVLNGRVFDTNIITKFGMATLFDVVTIQGWNHIFEPPAPYLQELEVREFFYKMELLERGGITTIVKDIKICLNEETLGIMLGVPVAGIRTIEGCKPTEEFTKLATK</sequence>
<gene>
    <name evidence="2" type="ORF">H5410_050394</name>
</gene>
<evidence type="ECO:0000256" key="1">
    <source>
        <dbReference type="SAM" id="MobiDB-lite"/>
    </source>
</evidence>
<organism evidence="2 3">
    <name type="scientific">Solanum commersonii</name>
    <name type="common">Commerson's wild potato</name>
    <name type="synonym">Commerson's nightshade</name>
    <dbReference type="NCBI Taxonomy" id="4109"/>
    <lineage>
        <taxon>Eukaryota</taxon>
        <taxon>Viridiplantae</taxon>
        <taxon>Streptophyta</taxon>
        <taxon>Embryophyta</taxon>
        <taxon>Tracheophyta</taxon>
        <taxon>Spermatophyta</taxon>
        <taxon>Magnoliopsida</taxon>
        <taxon>eudicotyledons</taxon>
        <taxon>Gunneridae</taxon>
        <taxon>Pentapetalae</taxon>
        <taxon>asterids</taxon>
        <taxon>lamiids</taxon>
        <taxon>Solanales</taxon>
        <taxon>Solanaceae</taxon>
        <taxon>Solanoideae</taxon>
        <taxon>Solaneae</taxon>
        <taxon>Solanum</taxon>
    </lineage>
</organism>
<reference evidence="2 3" key="1">
    <citation type="submission" date="2020-09" db="EMBL/GenBank/DDBJ databases">
        <title>De no assembly of potato wild relative species, Solanum commersonii.</title>
        <authorList>
            <person name="Cho K."/>
        </authorList>
    </citation>
    <scope>NUCLEOTIDE SEQUENCE [LARGE SCALE GENOMIC DNA]</scope>
    <source>
        <strain evidence="2">LZ3.2</strain>
        <tissue evidence="2">Leaf</tissue>
    </source>
</reference>
<dbReference type="AlphaFoldDB" id="A0A9J5WWN9"/>
<evidence type="ECO:0000313" key="3">
    <source>
        <dbReference type="Proteomes" id="UP000824120"/>
    </source>
</evidence>
<dbReference type="EMBL" id="JACXVP010000010">
    <property type="protein sequence ID" value="KAG5579767.1"/>
    <property type="molecule type" value="Genomic_DNA"/>
</dbReference>
<dbReference type="Proteomes" id="UP000824120">
    <property type="component" value="Chromosome 10"/>
</dbReference>
<feature type="compositionally biased region" description="Basic and acidic residues" evidence="1">
    <location>
        <begin position="75"/>
        <end position="91"/>
    </location>
</feature>
<dbReference type="OrthoDB" id="1837276at2759"/>